<dbReference type="InterPro" id="IPR050280">
    <property type="entry name" value="OMP_Chaperone_SurA"/>
</dbReference>
<evidence type="ECO:0000256" key="6">
    <source>
        <dbReference type="ARBA" id="ARBA00023235"/>
    </source>
</evidence>
<feature type="region of interest" description="Disordered" evidence="10">
    <location>
        <begin position="17"/>
        <end position="54"/>
    </location>
</feature>
<evidence type="ECO:0000256" key="4">
    <source>
        <dbReference type="ARBA" id="ARBA00023110"/>
    </source>
</evidence>
<evidence type="ECO:0000256" key="5">
    <source>
        <dbReference type="ARBA" id="ARBA00023186"/>
    </source>
</evidence>
<dbReference type="InterPro" id="IPR000297">
    <property type="entry name" value="PPIase_PpiC"/>
</dbReference>
<evidence type="ECO:0000256" key="3">
    <source>
        <dbReference type="ARBA" id="ARBA00022764"/>
    </source>
</evidence>
<keyword evidence="13" id="KW-1185">Reference proteome</keyword>
<evidence type="ECO:0000256" key="1">
    <source>
        <dbReference type="ARBA" id="ARBA00018370"/>
    </source>
</evidence>
<name>A0A5D0RKU3_9RHOB</name>
<dbReference type="Gene3D" id="3.10.50.40">
    <property type="match status" value="1"/>
</dbReference>
<proteinExistence type="predicted"/>
<keyword evidence="3" id="KW-0574">Periplasm</keyword>
<evidence type="ECO:0000256" key="9">
    <source>
        <dbReference type="PROSITE-ProRule" id="PRU00278"/>
    </source>
</evidence>
<keyword evidence="6 9" id="KW-0413">Isomerase</keyword>
<dbReference type="PANTHER" id="PTHR47637:SF1">
    <property type="entry name" value="CHAPERONE SURA"/>
    <property type="match status" value="1"/>
</dbReference>
<dbReference type="SUPFAM" id="SSF109998">
    <property type="entry name" value="Triger factor/SurA peptide-binding domain-like"/>
    <property type="match status" value="1"/>
</dbReference>
<dbReference type="SUPFAM" id="SSF54534">
    <property type="entry name" value="FKBP-like"/>
    <property type="match status" value="1"/>
</dbReference>
<dbReference type="InterPro" id="IPR015391">
    <property type="entry name" value="SurA_N"/>
</dbReference>
<gene>
    <name evidence="12" type="ORF">FVF75_08780</name>
</gene>
<dbReference type="AlphaFoldDB" id="A0A5D0RKU3"/>
<feature type="domain" description="PpiC" evidence="11">
    <location>
        <begin position="245"/>
        <end position="341"/>
    </location>
</feature>
<dbReference type="PANTHER" id="PTHR47637">
    <property type="entry name" value="CHAPERONE SURA"/>
    <property type="match status" value="1"/>
</dbReference>
<evidence type="ECO:0000313" key="13">
    <source>
        <dbReference type="Proteomes" id="UP000322080"/>
    </source>
</evidence>
<keyword evidence="4 9" id="KW-0697">Rotamase</keyword>
<evidence type="ECO:0000256" key="2">
    <source>
        <dbReference type="ARBA" id="ARBA00022729"/>
    </source>
</evidence>
<dbReference type="GO" id="GO:0003755">
    <property type="term" value="F:peptidyl-prolyl cis-trans isomerase activity"/>
    <property type="evidence" value="ECO:0007669"/>
    <property type="project" value="UniProtKB-KW"/>
</dbReference>
<dbReference type="InterPro" id="IPR046357">
    <property type="entry name" value="PPIase_dom_sf"/>
</dbReference>
<protein>
    <recommendedName>
        <fullName evidence="1">Parvulin-like PPIase</fullName>
    </recommendedName>
    <alternativeName>
        <fullName evidence="7">Peptidyl-prolyl cis-trans isomerase plp</fullName>
    </alternativeName>
    <alternativeName>
        <fullName evidence="8">Rotamase plp</fullName>
    </alternativeName>
</protein>
<keyword evidence="5" id="KW-0143">Chaperone</keyword>
<evidence type="ECO:0000256" key="8">
    <source>
        <dbReference type="ARBA" id="ARBA00031484"/>
    </source>
</evidence>
<organism evidence="12 13">
    <name type="scientific">Maritimibacter fusiformis</name>
    <dbReference type="NCBI Taxonomy" id="2603819"/>
    <lineage>
        <taxon>Bacteria</taxon>
        <taxon>Pseudomonadati</taxon>
        <taxon>Pseudomonadota</taxon>
        <taxon>Alphaproteobacteria</taxon>
        <taxon>Rhodobacterales</taxon>
        <taxon>Roseobacteraceae</taxon>
        <taxon>Maritimibacter</taxon>
    </lineage>
</organism>
<evidence type="ECO:0000256" key="10">
    <source>
        <dbReference type="SAM" id="MobiDB-lite"/>
    </source>
</evidence>
<evidence type="ECO:0000259" key="11">
    <source>
        <dbReference type="PROSITE" id="PS50198"/>
    </source>
</evidence>
<evidence type="ECO:0000313" key="12">
    <source>
        <dbReference type="EMBL" id="TYB81789.1"/>
    </source>
</evidence>
<dbReference type="Gene3D" id="1.10.4030.10">
    <property type="entry name" value="Porin chaperone SurA, peptide-binding domain"/>
    <property type="match status" value="1"/>
</dbReference>
<keyword evidence="2" id="KW-0732">Signal</keyword>
<accession>A0A5D0RKU3</accession>
<dbReference type="EMBL" id="VSIY01000005">
    <property type="protein sequence ID" value="TYB81789.1"/>
    <property type="molecule type" value="Genomic_DNA"/>
</dbReference>
<evidence type="ECO:0000256" key="7">
    <source>
        <dbReference type="ARBA" id="ARBA00030642"/>
    </source>
</evidence>
<comment type="caution">
    <text evidence="12">The sequence shown here is derived from an EMBL/GenBank/DDBJ whole genome shotgun (WGS) entry which is preliminary data.</text>
</comment>
<reference evidence="12 13" key="1">
    <citation type="submission" date="2019-08" db="EMBL/GenBank/DDBJ databases">
        <title>Identification of a novel species of the genus Boseongicola.</title>
        <authorList>
            <person name="Zhang X.-Q."/>
        </authorList>
    </citation>
    <scope>NUCLEOTIDE SEQUENCE [LARGE SCALE GENOMIC DNA]</scope>
    <source>
        <strain evidence="12 13">HY14</strain>
    </source>
</reference>
<dbReference type="Proteomes" id="UP000322080">
    <property type="component" value="Unassembled WGS sequence"/>
</dbReference>
<dbReference type="InterPro" id="IPR027304">
    <property type="entry name" value="Trigger_fact/SurA_dom_sf"/>
</dbReference>
<dbReference type="Pfam" id="PF09312">
    <property type="entry name" value="SurA_N"/>
    <property type="match status" value="1"/>
</dbReference>
<dbReference type="Pfam" id="PF00639">
    <property type="entry name" value="Rotamase"/>
    <property type="match status" value="1"/>
</dbReference>
<sequence length="486" mass="52207">MPRLAAGRAVRAAFSAPFPRRGDARGDLPSHQPVSSTNVGATRGRPRTMTGGRQRAQGMMWTMALRGGTKRGTNRGSAVTAIRRLARRSLAGAALALAALGVSAPAQGQFAPVARIDGEVVTSYELAQRTAFLRLLGAPGDVRALAMDQLLNERLQLREAGIAGIEVEDEAVTAGMDEFAQRGGLDGEQMLQFLAQAGVAAETFRDFVRAGVIWREYSREVFLPRVSISNAEIEEAMARAEADPGIRVLLSEIVLPAGDPATRKASQARAARLTGLDEEAFEDAAKRFSAGPSRNNGGRMTWADVTALPPEVGAAVRGLQVGQTSRIIESDDALRLYFVRDREEVAGGTPATMIDYAALLLPGGRSEANLAEVQSIRERVTSCDDLYPIARALPPEQLVREEVAESQVPAAYRATIDGLDRFEVGSTVTPSGSFAVVMLCNRGNELPRSLTKEMVAEQLRNRRIGSMSQQFLEELRANAALEIIGN</sequence>
<dbReference type="PROSITE" id="PS50198">
    <property type="entry name" value="PPIC_PPIASE_2"/>
    <property type="match status" value="1"/>
</dbReference>